<feature type="domain" description="HTH araC/xylS-type" evidence="4">
    <location>
        <begin position="217"/>
        <end position="315"/>
    </location>
</feature>
<dbReference type="PANTHER" id="PTHR43130:SF3">
    <property type="entry name" value="HTH-TYPE TRANSCRIPTIONAL REGULATOR RV1931C"/>
    <property type="match status" value="1"/>
</dbReference>
<evidence type="ECO:0000259" key="4">
    <source>
        <dbReference type="PROSITE" id="PS01124"/>
    </source>
</evidence>
<keyword evidence="6" id="KW-1185">Reference proteome</keyword>
<proteinExistence type="predicted"/>
<dbReference type="SMART" id="SM00342">
    <property type="entry name" value="HTH_ARAC"/>
    <property type="match status" value="1"/>
</dbReference>
<evidence type="ECO:0000313" key="5">
    <source>
        <dbReference type="EMBL" id="NML75714.1"/>
    </source>
</evidence>
<dbReference type="EMBL" id="JABBGK010000003">
    <property type="protein sequence ID" value="NML75714.1"/>
    <property type="molecule type" value="Genomic_DNA"/>
</dbReference>
<evidence type="ECO:0000256" key="1">
    <source>
        <dbReference type="ARBA" id="ARBA00023015"/>
    </source>
</evidence>
<evidence type="ECO:0000256" key="2">
    <source>
        <dbReference type="ARBA" id="ARBA00023125"/>
    </source>
</evidence>
<dbReference type="AlphaFoldDB" id="A0A7Y0AYA1"/>
<dbReference type="InterPro" id="IPR052158">
    <property type="entry name" value="INH-QAR"/>
</dbReference>
<dbReference type="Gene3D" id="3.40.50.880">
    <property type="match status" value="1"/>
</dbReference>
<evidence type="ECO:0000313" key="6">
    <source>
        <dbReference type="Proteomes" id="UP000541470"/>
    </source>
</evidence>
<name>A0A7Y0AYA1_9HYPH</name>
<dbReference type="InterPro" id="IPR029062">
    <property type="entry name" value="Class_I_gatase-like"/>
</dbReference>
<protein>
    <submittedName>
        <fullName evidence="5">Helix-turn-helix domain-containing protein</fullName>
    </submittedName>
</protein>
<dbReference type="Pfam" id="PF12833">
    <property type="entry name" value="HTH_18"/>
    <property type="match status" value="1"/>
</dbReference>
<dbReference type="PANTHER" id="PTHR43130">
    <property type="entry name" value="ARAC-FAMILY TRANSCRIPTIONAL REGULATOR"/>
    <property type="match status" value="1"/>
</dbReference>
<dbReference type="GO" id="GO:0043565">
    <property type="term" value="F:sequence-specific DNA binding"/>
    <property type="evidence" value="ECO:0007669"/>
    <property type="project" value="InterPro"/>
</dbReference>
<evidence type="ECO:0000256" key="3">
    <source>
        <dbReference type="ARBA" id="ARBA00023163"/>
    </source>
</evidence>
<dbReference type="InterPro" id="IPR018062">
    <property type="entry name" value="HTH_AraC-typ_CS"/>
</dbReference>
<dbReference type="GO" id="GO:0003700">
    <property type="term" value="F:DNA-binding transcription factor activity"/>
    <property type="evidence" value="ECO:0007669"/>
    <property type="project" value="InterPro"/>
</dbReference>
<gene>
    <name evidence="5" type="ORF">HHL25_16410</name>
</gene>
<accession>A0A7Y0AYA1</accession>
<dbReference type="InterPro" id="IPR009057">
    <property type="entry name" value="Homeodomain-like_sf"/>
</dbReference>
<dbReference type="InterPro" id="IPR002818">
    <property type="entry name" value="DJ-1/PfpI"/>
</dbReference>
<organism evidence="5 6">
    <name type="scientific">Rhizobium terricola</name>
    <dbReference type="NCBI Taxonomy" id="2728849"/>
    <lineage>
        <taxon>Bacteria</taxon>
        <taxon>Pseudomonadati</taxon>
        <taxon>Pseudomonadota</taxon>
        <taxon>Alphaproteobacteria</taxon>
        <taxon>Hyphomicrobiales</taxon>
        <taxon>Rhizobiaceae</taxon>
        <taxon>Rhizobium/Agrobacterium group</taxon>
        <taxon>Rhizobium</taxon>
    </lineage>
</organism>
<dbReference type="Proteomes" id="UP000541470">
    <property type="component" value="Unassembled WGS sequence"/>
</dbReference>
<dbReference type="SUPFAM" id="SSF52317">
    <property type="entry name" value="Class I glutamine amidotransferase-like"/>
    <property type="match status" value="1"/>
</dbReference>
<dbReference type="Gene3D" id="1.10.10.60">
    <property type="entry name" value="Homeodomain-like"/>
    <property type="match status" value="2"/>
</dbReference>
<dbReference type="PROSITE" id="PS00041">
    <property type="entry name" value="HTH_ARAC_FAMILY_1"/>
    <property type="match status" value="1"/>
</dbReference>
<dbReference type="CDD" id="cd03138">
    <property type="entry name" value="GATase1_AraC_2"/>
    <property type="match status" value="1"/>
</dbReference>
<dbReference type="PROSITE" id="PS01124">
    <property type="entry name" value="HTH_ARAC_FAMILY_2"/>
    <property type="match status" value="1"/>
</dbReference>
<sequence length="335" mass="36929">MEIAIASYPDAWRAAVYGLTDMFSVAAKYELQQSGPDGRRLRISHHELNASGSVSKVYDTHPAERERALVAVVLPPGLGDDLPFGERMGAFPEWIRGHHQAGAIVCSACGGASLLAQTGLLSGRAATTHWLHGDTIAKRHPDIRIDTDKMLLDEGDIITAGGMMAWTDLGLRLIDRLLGASVMLATARFMLIDPGAREQSFYAKFIPRLDHGDTVILNVQHWLHGTDSRGLNLQMMAERAGLGERTFLRRFQKATGINPTEYSQRLRVAKSRDLLEQSNLSIEQIAWASGYEDANAFRKIFRKIVGVSPGEYRMRFSIGSAPETDDRSAVDKADV</sequence>
<comment type="caution">
    <text evidence="5">The sequence shown here is derived from an EMBL/GenBank/DDBJ whole genome shotgun (WGS) entry which is preliminary data.</text>
</comment>
<keyword evidence="3" id="KW-0804">Transcription</keyword>
<reference evidence="5 6" key="1">
    <citation type="submission" date="2020-04" db="EMBL/GenBank/DDBJ databases">
        <title>Rhizobium sp. S-51 isolated from soil.</title>
        <authorList>
            <person name="Dahal R.H."/>
        </authorList>
    </citation>
    <scope>NUCLEOTIDE SEQUENCE [LARGE SCALE GENOMIC DNA]</scope>
    <source>
        <strain evidence="5 6">S-51</strain>
    </source>
</reference>
<dbReference type="Pfam" id="PF01965">
    <property type="entry name" value="DJ-1_PfpI"/>
    <property type="match status" value="1"/>
</dbReference>
<keyword evidence="2" id="KW-0238">DNA-binding</keyword>
<dbReference type="PRINTS" id="PR00032">
    <property type="entry name" value="HTHARAC"/>
</dbReference>
<dbReference type="InterPro" id="IPR018060">
    <property type="entry name" value="HTH_AraC"/>
</dbReference>
<keyword evidence="1" id="KW-0805">Transcription regulation</keyword>
<dbReference type="SUPFAM" id="SSF46689">
    <property type="entry name" value="Homeodomain-like"/>
    <property type="match status" value="2"/>
</dbReference>
<dbReference type="InterPro" id="IPR020449">
    <property type="entry name" value="Tscrpt_reg_AraC-type_HTH"/>
</dbReference>